<feature type="compositionally biased region" description="Basic and acidic residues" evidence="5">
    <location>
        <begin position="243"/>
        <end position="260"/>
    </location>
</feature>
<evidence type="ECO:0000256" key="5">
    <source>
        <dbReference type="SAM" id="MobiDB-lite"/>
    </source>
</evidence>
<organism evidence="6 7">
    <name type="scientific">Limosa lapponica baueri</name>
    <dbReference type="NCBI Taxonomy" id="1758121"/>
    <lineage>
        <taxon>Eukaryota</taxon>
        <taxon>Metazoa</taxon>
        <taxon>Chordata</taxon>
        <taxon>Craniata</taxon>
        <taxon>Vertebrata</taxon>
        <taxon>Euteleostomi</taxon>
        <taxon>Archelosauria</taxon>
        <taxon>Archosauria</taxon>
        <taxon>Dinosauria</taxon>
        <taxon>Saurischia</taxon>
        <taxon>Theropoda</taxon>
        <taxon>Coelurosauria</taxon>
        <taxon>Aves</taxon>
        <taxon>Neognathae</taxon>
        <taxon>Neoaves</taxon>
        <taxon>Charadriiformes</taxon>
        <taxon>Scolopacidae</taxon>
        <taxon>Limosa</taxon>
    </lineage>
</organism>
<reference evidence="7" key="2">
    <citation type="submission" date="2017-12" db="EMBL/GenBank/DDBJ databases">
        <title>Genome sequence of the Bar-tailed Godwit (Limosa lapponica baueri).</title>
        <authorList>
            <person name="Lima N.C.B."/>
            <person name="Parody-Merino A.M."/>
            <person name="Battley P.F."/>
            <person name="Fidler A.E."/>
            <person name="Prosdocimi F."/>
        </authorList>
    </citation>
    <scope>NUCLEOTIDE SEQUENCE [LARGE SCALE GENOMIC DNA]</scope>
</reference>
<keyword evidence="3" id="KW-0963">Cytoplasm</keyword>
<evidence type="ECO:0000256" key="4">
    <source>
        <dbReference type="ARBA" id="ARBA00022553"/>
    </source>
</evidence>
<dbReference type="Pfam" id="PF10248">
    <property type="entry name" value="Mlf1IP"/>
    <property type="match status" value="1"/>
</dbReference>
<protein>
    <submittedName>
        <fullName evidence="6">Myeloid leukemia factor 2</fullName>
    </submittedName>
</protein>
<feature type="compositionally biased region" description="Basic and acidic residues" evidence="5">
    <location>
        <begin position="339"/>
        <end position="357"/>
    </location>
</feature>
<feature type="compositionally biased region" description="Pro residues" evidence="5">
    <location>
        <begin position="25"/>
        <end position="35"/>
    </location>
</feature>
<accession>A0A2I0U4C1</accession>
<proteinExistence type="inferred from homology"/>
<dbReference type="EMBL" id="KZ506185">
    <property type="protein sequence ID" value="PKU40938.1"/>
    <property type="molecule type" value="Genomic_DNA"/>
</dbReference>
<evidence type="ECO:0000256" key="1">
    <source>
        <dbReference type="ARBA" id="ARBA00004496"/>
    </source>
</evidence>
<dbReference type="AlphaFoldDB" id="A0A2I0U4C1"/>
<feature type="region of interest" description="Disordered" evidence="5">
    <location>
        <begin position="17"/>
        <end position="46"/>
    </location>
</feature>
<evidence type="ECO:0000256" key="2">
    <source>
        <dbReference type="ARBA" id="ARBA00008332"/>
    </source>
</evidence>
<evidence type="ECO:0000313" key="6">
    <source>
        <dbReference type="EMBL" id="PKU40938.1"/>
    </source>
</evidence>
<reference evidence="7" key="1">
    <citation type="submission" date="2017-11" db="EMBL/GenBank/DDBJ databases">
        <authorList>
            <person name="Lima N.C."/>
            <person name="Parody-Merino A.M."/>
            <person name="Battley P.F."/>
            <person name="Fidler A.E."/>
            <person name="Prosdocimi F."/>
        </authorList>
    </citation>
    <scope>NUCLEOTIDE SEQUENCE [LARGE SCALE GENOMIC DNA]</scope>
</reference>
<gene>
    <name evidence="6" type="ORF">llap_8757</name>
</gene>
<sequence>MGRCGRSGAVRLLVPSPALCRPHPSSTPPQRPPPTEGSMFRLMRDGEPEDPMFAMDPFAIHRQHMNRMLSGSFGFGPLLGITDGTTPGARQAGRRMQAGAVSPFGMLGMAGGFIDMFGMMNDMIGNMEHMTSGANCQTFTSSTVISYSNLGDGPKVYQETSEMRSAPGGIRETRRTVRDSDSGLEQMSIGHHIRERAHIMQRSRNHRTGDQEERQDYINMDESDAAAFDDEWRRETSRFRPQRALDYRRHEGSSGRRAEGTRLAIQGPEDSPSRQSRRNVISDLKEDTKPVLMKLSEDPGNNEGDKRWTKMRCAEPSVTTGVVFIYKQELAQKKTHPGQRTEEPSTQAKDEGFPLWD</sequence>
<dbReference type="Proteomes" id="UP000233556">
    <property type="component" value="Unassembled WGS sequence"/>
</dbReference>
<dbReference type="InterPro" id="IPR019376">
    <property type="entry name" value="Myeloid_leukemia_factor"/>
</dbReference>
<keyword evidence="4" id="KW-0597">Phosphoprotein</keyword>
<feature type="region of interest" description="Disordered" evidence="5">
    <location>
        <begin position="243"/>
        <end position="309"/>
    </location>
</feature>
<name>A0A2I0U4C1_LIMLA</name>
<evidence type="ECO:0000313" key="7">
    <source>
        <dbReference type="Proteomes" id="UP000233556"/>
    </source>
</evidence>
<feature type="region of interest" description="Disordered" evidence="5">
    <location>
        <begin position="330"/>
        <end position="357"/>
    </location>
</feature>
<evidence type="ECO:0000256" key="3">
    <source>
        <dbReference type="ARBA" id="ARBA00022490"/>
    </source>
</evidence>
<dbReference type="OrthoDB" id="8707547at2759"/>
<keyword evidence="7" id="KW-1185">Reference proteome</keyword>
<dbReference type="GO" id="GO:0005737">
    <property type="term" value="C:cytoplasm"/>
    <property type="evidence" value="ECO:0007669"/>
    <property type="project" value="UniProtKB-SubCell"/>
</dbReference>
<dbReference type="PANTHER" id="PTHR13105">
    <property type="entry name" value="MYELOID LEUKEMIA FACTOR"/>
    <property type="match status" value="1"/>
</dbReference>
<comment type="similarity">
    <text evidence="2">Belongs to the MLF family.</text>
</comment>
<comment type="subcellular location">
    <subcellularLocation>
        <location evidence="1">Cytoplasm</location>
    </subcellularLocation>
</comment>